<dbReference type="InterPro" id="IPR001810">
    <property type="entry name" value="F-box_dom"/>
</dbReference>
<accession>A0A2I1C0N9</accession>
<dbReference type="Proteomes" id="UP000234474">
    <property type="component" value="Unassembled WGS sequence"/>
</dbReference>
<gene>
    <name evidence="2" type="ORF">P174DRAFT_515099</name>
</gene>
<dbReference type="CDD" id="cd09917">
    <property type="entry name" value="F-box_SF"/>
    <property type="match status" value="1"/>
</dbReference>
<feature type="domain" description="F-box" evidence="1">
    <location>
        <begin position="13"/>
        <end position="45"/>
    </location>
</feature>
<evidence type="ECO:0000313" key="2">
    <source>
        <dbReference type="EMBL" id="PKX91165.1"/>
    </source>
</evidence>
<sequence>MASSSTHKAFGIPEILEMILLNLDMRTLLCIQRTCRSWLSMTRDSSAIQKALYFTPTENSAGQGKVQNPLLVETFPALFKFMDPDNPEDDYEYDEPTLAAFDIMKTPSKLAAYLRSEASWRRMLLQQPPMCNFAVCRYSTGGYGFSHAFLEVPQDPRVFADGLRMGDFFEALLFGDDVRFATCRLKRVIWWKGIPQSGLSIWTEMELLMGKTVDSDIVVSLHSHITRCHDSDDDDETPEDEKAMDRIKAAYEEWGIQPRHLGKTNQWSHSDWWE</sequence>
<evidence type="ECO:0000313" key="3">
    <source>
        <dbReference type="Proteomes" id="UP000234474"/>
    </source>
</evidence>
<dbReference type="EMBL" id="MSZS01000007">
    <property type="protein sequence ID" value="PKX91165.1"/>
    <property type="molecule type" value="Genomic_DNA"/>
</dbReference>
<reference evidence="3" key="1">
    <citation type="journal article" date="2018" name="Proc. Natl. Acad. Sci. U.S.A.">
        <title>Linking secondary metabolites to gene clusters through genome sequencing of six diverse Aspergillus species.</title>
        <authorList>
            <person name="Kaerboelling I."/>
            <person name="Vesth T.C."/>
            <person name="Frisvad J.C."/>
            <person name="Nybo J.L."/>
            <person name="Theobald S."/>
            <person name="Kuo A."/>
            <person name="Bowyer P."/>
            <person name="Matsuda Y."/>
            <person name="Mondo S."/>
            <person name="Lyhne E.K."/>
            <person name="Kogle M.E."/>
            <person name="Clum A."/>
            <person name="Lipzen A."/>
            <person name="Salamov A."/>
            <person name="Ngan C.Y."/>
            <person name="Daum C."/>
            <person name="Chiniquy J."/>
            <person name="Barry K."/>
            <person name="LaButti K."/>
            <person name="Haridas S."/>
            <person name="Simmons B.A."/>
            <person name="Magnuson J.K."/>
            <person name="Mortensen U.H."/>
            <person name="Larsen T.O."/>
            <person name="Grigoriev I.V."/>
            <person name="Baker S.E."/>
            <person name="Andersen M.R."/>
        </authorList>
    </citation>
    <scope>NUCLEOTIDE SEQUENCE [LARGE SCALE GENOMIC DNA]</scope>
    <source>
        <strain evidence="3">IBT 16806</strain>
    </source>
</reference>
<dbReference type="GeneID" id="36539467"/>
<dbReference type="OrthoDB" id="3800738at2759"/>
<dbReference type="STRING" id="1392255.A0A2I1C0N9"/>
<dbReference type="OMA" id="MDYATVY"/>
<keyword evidence="3" id="KW-1185">Reference proteome</keyword>
<dbReference type="InterPro" id="IPR036047">
    <property type="entry name" value="F-box-like_dom_sf"/>
</dbReference>
<dbReference type="SUPFAM" id="SSF81383">
    <property type="entry name" value="F-box domain"/>
    <property type="match status" value="1"/>
</dbReference>
<dbReference type="VEuPathDB" id="FungiDB:P174DRAFT_515099"/>
<name>A0A2I1C0N9_ASPN1</name>
<dbReference type="RefSeq" id="XP_024679760.1">
    <property type="nucleotide sequence ID" value="XM_024832131.1"/>
</dbReference>
<dbReference type="Pfam" id="PF12937">
    <property type="entry name" value="F-box-like"/>
    <property type="match status" value="1"/>
</dbReference>
<evidence type="ECO:0000259" key="1">
    <source>
        <dbReference type="Pfam" id="PF12937"/>
    </source>
</evidence>
<organism evidence="2 3">
    <name type="scientific">Aspergillus novofumigatus (strain IBT 16806)</name>
    <dbReference type="NCBI Taxonomy" id="1392255"/>
    <lineage>
        <taxon>Eukaryota</taxon>
        <taxon>Fungi</taxon>
        <taxon>Dikarya</taxon>
        <taxon>Ascomycota</taxon>
        <taxon>Pezizomycotina</taxon>
        <taxon>Eurotiomycetes</taxon>
        <taxon>Eurotiomycetidae</taxon>
        <taxon>Eurotiales</taxon>
        <taxon>Aspergillaceae</taxon>
        <taxon>Aspergillus</taxon>
        <taxon>Aspergillus subgen. Fumigati</taxon>
    </lineage>
</organism>
<dbReference type="AlphaFoldDB" id="A0A2I1C0N9"/>
<comment type="caution">
    <text evidence="2">The sequence shown here is derived from an EMBL/GenBank/DDBJ whole genome shotgun (WGS) entry which is preliminary data.</text>
</comment>
<protein>
    <recommendedName>
        <fullName evidence="1">F-box domain-containing protein</fullName>
    </recommendedName>
</protein>
<proteinExistence type="predicted"/>